<keyword evidence="1" id="KW-1133">Transmembrane helix</keyword>
<gene>
    <name evidence="3" type="ORF">CRX57_03510</name>
</gene>
<proteinExistence type="predicted"/>
<feature type="domain" description="SMODS and SLOG-associating 2TM effector" evidence="2">
    <location>
        <begin position="5"/>
        <end position="184"/>
    </location>
</feature>
<sequence length="191" mass="22006">MSAEDTNCDALRQMISKTAAARFQASRRLDFHNKLSLFSISLFSIILILVALLQLVEFKFTFDNLVVNIGQVFLSIVILCFSIAISMSDFSLKSSKHHECGIQLNELVYKLMNKWGVKLSDQEYEQRLGEYFNILSKYENHTEADNSRVNKKVKYVECSAAGYYSRFSLYFLLIAVSLIWFFVLIAKVAFF</sequence>
<evidence type="ECO:0000259" key="2">
    <source>
        <dbReference type="Pfam" id="PF18160"/>
    </source>
</evidence>
<feature type="transmembrane region" description="Helical" evidence="1">
    <location>
        <begin position="35"/>
        <end position="53"/>
    </location>
</feature>
<dbReference type="Proteomes" id="UP000222460">
    <property type="component" value="Unassembled WGS sequence"/>
</dbReference>
<dbReference type="NCBIfam" id="NF033631">
    <property type="entry name" value="SLATT_5"/>
    <property type="match status" value="1"/>
</dbReference>
<comment type="caution">
    <text evidence="3">The sequence shown here is derived from an EMBL/GenBank/DDBJ whole genome shotgun (WGS) entry which is preliminary data.</text>
</comment>
<keyword evidence="1" id="KW-0812">Transmembrane</keyword>
<evidence type="ECO:0000256" key="1">
    <source>
        <dbReference type="SAM" id="Phobius"/>
    </source>
</evidence>
<accession>A0A2C5W5B0</accession>
<dbReference type="AlphaFoldDB" id="A0A2C5W5B0"/>
<evidence type="ECO:0000313" key="3">
    <source>
        <dbReference type="EMBL" id="PHH39270.1"/>
    </source>
</evidence>
<feature type="transmembrane region" description="Helical" evidence="1">
    <location>
        <begin position="169"/>
        <end position="190"/>
    </location>
</feature>
<keyword evidence="1" id="KW-0472">Membrane</keyword>
<dbReference type="RefSeq" id="WP_098964245.1">
    <property type="nucleotide sequence ID" value="NZ_PDKZ01000002.1"/>
</dbReference>
<organism evidence="3 4">
    <name type="scientific">Pseudomonas putida</name>
    <name type="common">Arthrobacter siderocapsulatus</name>
    <dbReference type="NCBI Taxonomy" id="303"/>
    <lineage>
        <taxon>Bacteria</taxon>
        <taxon>Pseudomonadati</taxon>
        <taxon>Pseudomonadota</taxon>
        <taxon>Gammaproteobacteria</taxon>
        <taxon>Pseudomonadales</taxon>
        <taxon>Pseudomonadaceae</taxon>
        <taxon>Pseudomonas</taxon>
    </lineage>
</organism>
<dbReference type="InterPro" id="IPR041115">
    <property type="entry name" value="SLATT_5"/>
</dbReference>
<protein>
    <recommendedName>
        <fullName evidence="2">SMODS and SLOG-associating 2TM effector domain-containing protein</fullName>
    </recommendedName>
</protein>
<evidence type="ECO:0000313" key="4">
    <source>
        <dbReference type="Proteomes" id="UP000222460"/>
    </source>
</evidence>
<reference evidence="4" key="1">
    <citation type="submission" date="2017-10" db="EMBL/GenBank/DDBJ databases">
        <title>FDA dAtabase for Regulatory Grade micrObial Sequences (FDA-ARGOS): Supporting development and validation of Infectious Disease Dx tests.</title>
        <authorList>
            <person name="Goldberg B."/>
            <person name="Campos J."/>
            <person name="Tallon L."/>
            <person name="Sadzewicz L."/>
            <person name="Ott S."/>
            <person name="Zhao X."/>
            <person name="Nagaraj S."/>
            <person name="Vavikolanu K."/>
            <person name="Aluvathingal J."/>
            <person name="Nadendla S."/>
            <person name="Geyer C."/>
            <person name="Sichtig H."/>
        </authorList>
    </citation>
    <scope>NUCLEOTIDE SEQUENCE [LARGE SCALE GENOMIC DNA]</scope>
    <source>
        <strain evidence="4">FDAARGOS_376</strain>
    </source>
</reference>
<feature type="transmembrane region" description="Helical" evidence="1">
    <location>
        <begin position="65"/>
        <end position="87"/>
    </location>
</feature>
<name>A0A2C5W5B0_PSEPU</name>
<dbReference type="EMBL" id="PDKZ01000002">
    <property type="protein sequence ID" value="PHH39270.1"/>
    <property type="molecule type" value="Genomic_DNA"/>
</dbReference>
<dbReference type="Pfam" id="PF18160">
    <property type="entry name" value="SLATT_5"/>
    <property type="match status" value="1"/>
</dbReference>